<evidence type="ECO:0000313" key="3">
    <source>
        <dbReference type="Proteomes" id="UP000239388"/>
    </source>
</evidence>
<comment type="caution">
    <text evidence="2">The sequence shown here is derived from an EMBL/GenBank/DDBJ whole genome shotgun (WGS) entry which is preliminary data.</text>
</comment>
<dbReference type="AlphaFoldDB" id="A0A2S8F4T0"/>
<dbReference type="Pfam" id="PF14024">
    <property type="entry name" value="DUF4240"/>
    <property type="match status" value="1"/>
</dbReference>
<protein>
    <recommendedName>
        <fullName evidence="1">DUF4240 domain-containing protein</fullName>
    </recommendedName>
</protein>
<dbReference type="OrthoDB" id="6200718at2"/>
<dbReference type="RefSeq" id="WP_105359734.1">
    <property type="nucleotide sequence ID" value="NZ_PUIB01000028.1"/>
</dbReference>
<feature type="domain" description="DUF4240" evidence="1">
    <location>
        <begin position="1"/>
        <end position="120"/>
    </location>
</feature>
<organism evidence="2 3">
    <name type="scientific">Blastopirellula marina</name>
    <dbReference type="NCBI Taxonomy" id="124"/>
    <lineage>
        <taxon>Bacteria</taxon>
        <taxon>Pseudomonadati</taxon>
        <taxon>Planctomycetota</taxon>
        <taxon>Planctomycetia</taxon>
        <taxon>Pirellulales</taxon>
        <taxon>Pirellulaceae</taxon>
        <taxon>Blastopirellula</taxon>
    </lineage>
</organism>
<proteinExistence type="predicted"/>
<name>A0A2S8F4T0_9BACT</name>
<gene>
    <name evidence="2" type="ORF">C5Y98_28225</name>
</gene>
<reference evidence="2 3" key="1">
    <citation type="submission" date="2018-02" db="EMBL/GenBank/DDBJ databases">
        <title>Comparative genomes isolates from brazilian mangrove.</title>
        <authorList>
            <person name="Araujo J.E."/>
            <person name="Taketani R.G."/>
            <person name="Silva M.C.P."/>
            <person name="Loureco M.V."/>
            <person name="Andreote F.D."/>
        </authorList>
    </citation>
    <scope>NUCLEOTIDE SEQUENCE [LARGE SCALE GENOMIC DNA]</scope>
    <source>
        <strain evidence="2 3">NAP PRIS-MGV</strain>
    </source>
</reference>
<evidence type="ECO:0000313" key="2">
    <source>
        <dbReference type="EMBL" id="PQO27137.1"/>
    </source>
</evidence>
<dbReference type="Proteomes" id="UP000239388">
    <property type="component" value="Unassembled WGS sequence"/>
</dbReference>
<dbReference type="EMBL" id="PUIB01000028">
    <property type="protein sequence ID" value="PQO27137.1"/>
    <property type="molecule type" value="Genomic_DNA"/>
</dbReference>
<accession>A0A2S8F4T0</accession>
<sequence length="161" mass="18613">MNETQFWKMIDRAWEASPELLAHRESALRTLSAPESKDDHLAFIKDEELLLDAIKKQLDELTAEELLAFDRILERKLYDIDREDVHEHTDGSDDGFLYCRGYIVAIGKAYYDAVNSDPSNAIFDCECASITYVSLFLYEEKFGALPPSDICRETQSNQDYW</sequence>
<dbReference type="InterPro" id="IPR025334">
    <property type="entry name" value="DUF4240"/>
</dbReference>
<evidence type="ECO:0000259" key="1">
    <source>
        <dbReference type="Pfam" id="PF14024"/>
    </source>
</evidence>